<proteinExistence type="predicted"/>
<keyword evidence="8" id="KW-0408">Iron</keyword>
<dbReference type="Gene3D" id="3.40.50.12160">
    <property type="entry name" value="Methylthiotransferase, N-terminal domain"/>
    <property type="match status" value="1"/>
</dbReference>
<dbReference type="Pfam" id="PF00919">
    <property type="entry name" value="UPF0004"/>
    <property type="match status" value="1"/>
</dbReference>
<keyword evidence="5 15" id="KW-0808">Transferase</keyword>
<feature type="domain" description="Radical SAM core" evidence="14">
    <location>
        <begin position="128"/>
        <end position="361"/>
    </location>
</feature>
<dbReference type="InterPro" id="IPR006467">
    <property type="entry name" value="MiaB-like_bact"/>
</dbReference>
<dbReference type="SMART" id="SM00729">
    <property type="entry name" value="Elp3"/>
    <property type="match status" value="1"/>
</dbReference>
<keyword evidence="7" id="KW-0479">Metal-binding</keyword>
<dbReference type="SFLD" id="SFLDS00029">
    <property type="entry name" value="Radical_SAM"/>
    <property type="match status" value="1"/>
</dbReference>
<dbReference type="InterPro" id="IPR038135">
    <property type="entry name" value="Methylthiotransferase_N_sf"/>
</dbReference>
<evidence type="ECO:0000259" key="14">
    <source>
        <dbReference type="PROSITE" id="PS51918"/>
    </source>
</evidence>
<dbReference type="GO" id="GO:0035598">
    <property type="term" value="F:tRNA (N(6)-L-threonylcarbamoyladenosine(37)-C(2))-methylthiotransferase activity"/>
    <property type="evidence" value="ECO:0007669"/>
    <property type="project" value="UniProtKB-EC"/>
</dbReference>
<evidence type="ECO:0000256" key="11">
    <source>
        <dbReference type="ARBA" id="ARBA00051661"/>
    </source>
</evidence>
<dbReference type="KEGG" id="sphl:LPB140_08265"/>
<name>A0A1L3JCD5_9SPHN</name>
<dbReference type="InterPro" id="IPR002792">
    <property type="entry name" value="TRAM_dom"/>
</dbReference>
<dbReference type="OrthoDB" id="9805215at2"/>
<dbReference type="InterPro" id="IPR020612">
    <property type="entry name" value="Methylthiotransferase_CS"/>
</dbReference>
<dbReference type="CDD" id="cd01335">
    <property type="entry name" value="Radical_SAM"/>
    <property type="match status" value="1"/>
</dbReference>
<evidence type="ECO:0000256" key="4">
    <source>
        <dbReference type="ARBA" id="ARBA00022485"/>
    </source>
</evidence>
<dbReference type="InterPro" id="IPR013848">
    <property type="entry name" value="Methylthiotransferase_N"/>
</dbReference>
<keyword evidence="16" id="KW-1185">Reference proteome</keyword>
<dbReference type="InterPro" id="IPR006638">
    <property type="entry name" value="Elp3/MiaA/NifB-like_rSAM"/>
</dbReference>
<dbReference type="SUPFAM" id="SSF102114">
    <property type="entry name" value="Radical SAM enzymes"/>
    <property type="match status" value="1"/>
</dbReference>
<dbReference type="Gene3D" id="3.80.30.20">
    <property type="entry name" value="tm_1862 like domain"/>
    <property type="match status" value="1"/>
</dbReference>
<feature type="domain" description="MTTase N-terminal" evidence="13">
    <location>
        <begin position="2"/>
        <end position="104"/>
    </location>
</feature>
<keyword evidence="9" id="KW-0411">Iron-sulfur</keyword>
<dbReference type="Proteomes" id="UP000242561">
    <property type="component" value="Chromosome"/>
</dbReference>
<dbReference type="EMBL" id="CP018154">
    <property type="protein sequence ID" value="APG62782.1"/>
    <property type="molecule type" value="Genomic_DNA"/>
</dbReference>
<evidence type="ECO:0000259" key="13">
    <source>
        <dbReference type="PROSITE" id="PS51449"/>
    </source>
</evidence>
<dbReference type="GO" id="GO:0046872">
    <property type="term" value="F:metal ion binding"/>
    <property type="evidence" value="ECO:0007669"/>
    <property type="project" value="UniProtKB-KW"/>
</dbReference>
<evidence type="ECO:0000256" key="3">
    <source>
        <dbReference type="ARBA" id="ARBA00013273"/>
    </source>
</evidence>
<sequence length="416" mass="46368">MAGPEVITMGCRLNIAESAVIEEKLAGHDNIIVVNSCAVTNEAVRQTRQAIRKAKKNAPDKKIIVTGCAAQIDPEQFAKMREVDQIFGNAEKLNLDRFLGEDIRRNSKIIVDDIMQLTETAPHFSTIFAEKSRGFVEIQNGCDHRCTFCIIPYGRGNSRSIPAGILVDRIKSLCQNNINEIILTGVDVTSYGQDLPGRPSLGNLVERILKLVPNLPRLRLSSIDGIEIDDHLFDLLTNEPRLMPHVHLSLQSGDDMILKRMKRRHNFAQAVDIVEKLQSKRPEITIGADIIAGFPTEDNEMFQNSVKMVRECHIVHGHIFPYSPKKGTPAAKMPQVEGQLIKQRAKILRDEVAKQKEAWQHGLIGSNQRILVESSGHIGHAENFAMVKMAKKMLAGSLVNVHITHIENGQLCGEQI</sequence>
<evidence type="ECO:0000256" key="2">
    <source>
        <dbReference type="ARBA" id="ARBA00002399"/>
    </source>
</evidence>
<evidence type="ECO:0000256" key="5">
    <source>
        <dbReference type="ARBA" id="ARBA00022679"/>
    </source>
</evidence>
<dbReference type="Pfam" id="PF04055">
    <property type="entry name" value="Radical_SAM"/>
    <property type="match status" value="1"/>
</dbReference>
<dbReference type="NCBIfam" id="TIGR01579">
    <property type="entry name" value="MiaB-like-C"/>
    <property type="match status" value="1"/>
</dbReference>
<gene>
    <name evidence="15" type="ORF">LPB140_08265</name>
</gene>
<dbReference type="PROSITE" id="PS51449">
    <property type="entry name" value="MTTASE_N"/>
    <property type="match status" value="1"/>
</dbReference>
<evidence type="ECO:0000259" key="12">
    <source>
        <dbReference type="PROSITE" id="PS50926"/>
    </source>
</evidence>
<keyword evidence="4" id="KW-0004">4Fe-4S</keyword>
<dbReference type="SFLD" id="SFLDG01082">
    <property type="entry name" value="B12-binding_domain_containing"/>
    <property type="match status" value="1"/>
</dbReference>
<dbReference type="RefSeq" id="WP_072559431.1">
    <property type="nucleotide sequence ID" value="NZ_CP018154.1"/>
</dbReference>
<evidence type="ECO:0000256" key="6">
    <source>
        <dbReference type="ARBA" id="ARBA00022691"/>
    </source>
</evidence>
<evidence type="ECO:0000313" key="15">
    <source>
        <dbReference type="EMBL" id="APG62782.1"/>
    </source>
</evidence>
<dbReference type="InterPro" id="IPR023404">
    <property type="entry name" value="rSAM_horseshoe"/>
</dbReference>
<dbReference type="PROSITE" id="PS51918">
    <property type="entry name" value="RADICAL_SAM"/>
    <property type="match status" value="1"/>
</dbReference>
<evidence type="ECO:0000256" key="10">
    <source>
        <dbReference type="ARBA" id="ARBA00031213"/>
    </source>
</evidence>
<comment type="catalytic activity">
    <reaction evidence="11">
        <text>N(6)-L-threonylcarbamoyladenosine(37) in tRNA + (sulfur carrier)-SH + AH2 + 2 S-adenosyl-L-methionine = 2-methylsulfanyl-N(6)-L-threonylcarbamoyladenosine(37) in tRNA + (sulfur carrier)-H + 5'-deoxyadenosine + L-methionine + A + S-adenosyl-L-homocysteine + 2 H(+)</text>
        <dbReference type="Rhea" id="RHEA:37075"/>
        <dbReference type="Rhea" id="RHEA-COMP:10163"/>
        <dbReference type="Rhea" id="RHEA-COMP:11092"/>
        <dbReference type="Rhea" id="RHEA-COMP:14737"/>
        <dbReference type="Rhea" id="RHEA-COMP:14739"/>
        <dbReference type="ChEBI" id="CHEBI:13193"/>
        <dbReference type="ChEBI" id="CHEBI:15378"/>
        <dbReference type="ChEBI" id="CHEBI:17319"/>
        <dbReference type="ChEBI" id="CHEBI:17499"/>
        <dbReference type="ChEBI" id="CHEBI:29917"/>
        <dbReference type="ChEBI" id="CHEBI:57844"/>
        <dbReference type="ChEBI" id="CHEBI:57856"/>
        <dbReference type="ChEBI" id="CHEBI:59789"/>
        <dbReference type="ChEBI" id="CHEBI:64428"/>
        <dbReference type="ChEBI" id="CHEBI:74418"/>
        <dbReference type="ChEBI" id="CHEBI:74420"/>
        <dbReference type="EC" id="2.8.4.5"/>
    </reaction>
</comment>
<keyword evidence="6" id="KW-0949">S-adenosyl-L-methionine</keyword>
<dbReference type="STRING" id="1913578.LPB140_08265"/>
<dbReference type="InterPro" id="IPR058240">
    <property type="entry name" value="rSAM_sf"/>
</dbReference>
<evidence type="ECO:0000256" key="9">
    <source>
        <dbReference type="ARBA" id="ARBA00023014"/>
    </source>
</evidence>
<evidence type="ECO:0000313" key="16">
    <source>
        <dbReference type="Proteomes" id="UP000242561"/>
    </source>
</evidence>
<dbReference type="InterPro" id="IPR005839">
    <property type="entry name" value="Methylthiotransferase"/>
</dbReference>
<evidence type="ECO:0000256" key="1">
    <source>
        <dbReference type="ARBA" id="ARBA00001966"/>
    </source>
</evidence>
<dbReference type="GO" id="GO:0051539">
    <property type="term" value="F:4 iron, 4 sulfur cluster binding"/>
    <property type="evidence" value="ECO:0007669"/>
    <property type="project" value="UniProtKB-KW"/>
</dbReference>
<dbReference type="AlphaFoldDB" id="A0A1L3JCD5"/>
<feature type="domain" description="TRAM" evidence="12">
    <location>
        <begin position="361"/>
        <end position="416"/>
    </location>
</feature>
<dbReference type="PANTHER" id="PTHR11918:SF45">
    <property type="entry name" value="THREONYLCARBAMOYLADENOSINE TRNA METHYLTHIOTRANSFERASE"/>
    <property type="match status" value="1"/>
</dbReference>
<dbReference type="PROSITE" id="PS50926">
    <property type="entry name" value="TRAM"/>
    <property type="match status" value="1"/>
</dbReference>
<dbReference type="PANTHER" id="PTHR11918">
    <property type="entry name" value="RADICAL SAM PROTEINS"/>
    <property type="match status" value="1"/>
</dbReference>
<organism evidence="15 16">
    <name type="scientific">Sphingorhabdus lutea</name>
    <dbReference type="NCBI Taxonomy" id="1913578"/>
    <lineage>
        <taxon>Bacteria</taxon>
        <taxon>Pseudomonadati</taxon>
        <taxon>Pseudomonadota</taxon>
        <taxon>Alphaproteobacteria</taxon>
        <taxon>Sphingomonadales</taxon>
        <taxon>Sphingomonadaceae</taxon>
        <taxon>Sphingorhabdus</taxon>
    </lineage>
</organism>
<comment type="function">
    <text evidence="2">Catalyzes the methylthiolation of N6-threonylcarbamoyladenosine (t(6)A), leading to the formation of 2-methylthio-N6-threonylcarbamoyladenosine (ms(2)t(6)A) at position 37 in tRNAs that read codons beginning with adenine.</text>
</comment>
<dbReference type="PROSITE" id="PS01278">
    <property type="entry name" value="MTTASE_RADICAL"/>
    <property type="match status" value="1"/>
</dbReference>
<dbReference type="NCBIfam" id="TIGR00089">
    <property type="entry name" value="MiaB/RimO family radical SAM methylthiotransferase"/>
    <property type="match status" value="1"/>
</dbReference>
<dbReference type="InterPro" id="IPR007197">
    <property type="entry name" value="rSAM"/>
</dbReference>
<dbReference type="EC" id="2.8.4.5" evidence="3"/>
<evidence type="ECO:0000256" key="7">
    <source>
        <dbReference type="ARBA" id="ARBA00022723"/>
    </source>
</evidence>
<evidence type="ECO:0000256" key="8">
    <source>
        <dbReference type="ARBA" id="ARBA00023004"/>
    </source>
</evidence>
<comment type="cofactor">
    <cofactor evidence="1">
        <name>[4Fe-4S] cluster</name>
        <dbReference type="ChEBI" id="CHEBI:49883"/>
    </cofactor>
</comment>
<protein>
    <recommendedName>
        <fullName evidence="3">tRNA (N(6)-L-threonylcarbamoyladenosine(37)-C(2))-methylthiotransferase</fullName>
        <ecNumber evidence="3">2.8.4.5</ecNumber>
    </recommendedName>
    <alternativeName>
        <fullName evidence="10">tRNA-t(6)A37 methylthiotransferase</fullName>
    </alternativeName>
</protein>
<accession>A0A1L3JCD5</accession>
<reference evidence="15 16" key="1">
    <citation type="submission" date="2016-11" db="EMBL/GenBank/DDBJ databases">
        <title>Sphingorhabdus sp. LPB0140, isolated from marine environment.</title>
        <authorList>
            <person name="Kim E."/>
            <person name="Yi H."/>
        </authorList>
    </citation>
    <scope>NUCLEOTIDE SEQUENCE [LARGE SCALE GENOMIC DNA]</scope>
    <source>
        <strain evidence="15 16">LPB0140</strain>
    </source>
</reference>